<dbReference type="EMBL" id="AEUP01000031">
    <property type="protein sequence ID" value="EGE46986.1"/>
    <property type="molecule type" value="Genomic_DNA"/>
</dbReference>
<evidence type="ECO:0000256" key="1">
    <source>
        <dbReference type="ARBA" id="ARBA00022448"/>
    </source>
</evidence>
<proteinExistence type="inferred from homology"/>
<evidence type="ECO:0000313" key="10">
    <source>
        <dbReference type="Proteomes" id="UP000018454"/>
    </source>
</evidence>
<feature type="transmembrane region" description="Helical" evidence="8">
    <location>
        <begin position="192"/>
        <end position="213"/>
    </location>
</feature>
<dbReference type="GO" id="GO:0005886">
    <property type="term" value="C:plasma membrane"/>
    <property type="evidence" value="ECO:0007669"/>
    <property type="project" value="UniProtKB-SubCell"/>
</dbReference>
<evidence type="ECO:0000256" key="3">
    <source>
        <dbReference type="ARBA" id="ARBA00022692"/>
    </source>
</evidence>
<dbReference type="PANTHER" id="PTHR35529">
    <property type="entry name" value="MANGANESE EFFLUX PUMP MNTP-RELATED"/>
    <property type="match status" value="1"/>
</dbReference>
<feature type="transmembrane region" description="Helical" evidence="8">
    <location>
        <begin position="65"/>
        <end position="88"/>
    </location>
</feature>
<accession>F1YVZ3</accession>
<sequence length="218" mass="22464">MPQLWPGGRCVLFCVLRPLDKLMTGIFTLGVLGLSLSVDAFAAAVGKGASVKHARWNDALRIGAVFGFFEAITPVVGWVLGLALSTWIAAVDHWIAFALLCGIGGNMIRLAMKDASEEAAEVEQPKAVSRGVLGLVGTALATSIDATAVGVSLGVMQVNILSACLVIGAVTTVMATAGVMLGRHASVWIGRYAEICGGIALILIGCSILYTHLTSAAG</sequence>
<dbReference type="Pfam" id="PF02659">
    <property type="entry name" value="Mntp"/>
    <property type="match status" value="1"/>
</dbReference>
<dbReference type="InterPro" id="IPR022929">
    <property type="entry name" value="Put_MntP"/>
</dbReference>
<evidence type="ECO:0000313" key="9">
    <source>
        <dbReference type="EMBL" id="EGE46986.1"/>
    </source>
</evidence>
<name>F1YVZ3_9PROT</name>
<dbReference type="Proteomes" id="UP000018454">
    <property type="component" value="Unassembled WGS sequence"/>
</dbReference>
<protein>
    <recommendedName>
        <fullName evidence="8">Putative manganese efflux pump MntP</fullName>
    </recommendedName>
</protein>
<evidence type="ECO:0000256" key="7">
    <source>
        <dbReference type="ARBA" id="ARBA00023211"/>
    </source>
</evidence>
<dbReference type="GO" id="GO:0005384">
    <property type="term" value="F:manganese ion transmembrane transporter activity"/>
    <property type="evidence" value="ECO:0007669"/>
    <property type="project" value="UniProtKB-UniRule"/>
</dbReference>
<feature type="transmembrane region" description="Helical" evidence="8">
    <location>
        <begin position="132"/>
        <end position="154"/>
    </location>
</feature>
<gene>
    <name evidence="9" type="primary">yebN</name>
    <name evidence="8" type="synonym">mntP</name>
    <name evidence="9" type="ORF">APO_2399</name>
</gene>
<dbReference type="HAMAP" id="MF_01521">
    <property type="entry name" value="MntP_pump"/>
    <property type="match status" value="1"/>
</dbReference>
<keyword evidence="6 8" id="KW-0472">Membrane</keyword>
<dbReference type="InterPro" id="IPR003810">
    <property type="entry name" value="Mntp/YtaF"/>
</dbReference>
<comment type="subcellular location">
    <subcellularLocation>
        <location evidence="8">Cell membrane</location>
        <topology evidence="8">Multi-pass membrane protein</topology>
    </subcellularLocation>
</comment>
<evidence type="ECO:0000256" key="6">
    <source>
        <dbReference type="ARBA" id="ARBA00023136"/>
    </source>
</evidence>
<evidence type="ECO:0000256" key="8">
    <source>
        <dbReference type="HAMAP-Rule" id="MF_01521"/>
    </source>
</evidence>
<organism evidence="9 10">
    <name type="scientific">Acetobacter pomorum DM001</name>
    <dbReference type="NCBI Taxonomy" id="945681"/>
    <lineage>
        <taxon>Bacteria</taxon>
        <taxon>Pseudomonadati</taxon>
        <taxon>Pseudomonadota</taxon>
        <taxon>Alphaproteobacteria</taxon>
        <taxon>Acetobacterales</taxon>
        <taxon>Acetobacteraceae</taxon>
        <taxon>Acetobacter</taxon>
    </lineage>
</organism>
<keyword evidence="3 8" id="KW-0812">Transmembrane</keyword>
<keyword evidence="5 8" id="KW-0406">Ion transport</keyword>
<evidence type="ECO:0000256" key="2">
    <source>
        <dbReference type="ARBA" id="ARBA00022475"/>
    </source>
</evidence>
<keyword evidence="4 8" id="KW-1133">Transmembrane helix</keyword>
<evidence type="ECO:0000256" key="5">
    <source>
        <dbReference type="ARBA" id="ARBA00023065"/>
    </source>
</evidence>
<comment type="similarity">
    <text evidence="8">Belongs to the MntP (TC 9.B.29) family.</text>
</comment>
<feature type="transmembrane region" description="Helical" evidence="8">
    <location>
        <begin position="94"/>
        <end position="112"/>
    </location>
</feature>
<keyword evidence="1 8" id="KW-0813">Transport</keyword>
<keyword evidence="7 8" id="KW-0464">Manganese</keyword>
<feature type="transmembrane region" description="Helical" evidence="8">
    <location>
        <begin position="22"/>
        <end position="45"/>
    </location>
</feature>
<comment type="function">
    <text evidence="8">Probably functions as a manganese efflux pump.</text>
</comment>
<dbReference type="AlphaFoldDB" id="F1YVZ3"/>
<dbReference type="PANTHER" id="PTHR35529:SF1">
    <property type="entry name" value="MANGANESE EFFLUX PUMP MNTP-RELATED"/>
    <property type="match status" value="1"/>
</dbReference>
<reference evidence="9 10" key="1">
    <citation type="journal article" date="2011" name="Science">
        <title>Drosophila microbiome modulates host developmental and metabolic homeostasis via insulin signaling.</title>
        <authorList>
            <person name="Shin S.C."/>
            <person name="Kim S.H."/>
            <person name="You H."/>
            <person name="Kim B."/>
            <person name="Kim A.C."/>
            <person name="Lee K.A."/>
            <person name="Yoon J.H."/>
            <person name="Ryu J.H."/>
            <person name="Lee W.J."/>
        </authorList>
    </citation>
    <scope>NUCLEOTIDE SEQUENCE [LARGE SCALE GENOMIC DNA]</scope>
    <source>
        <strain evidence="9 10">DM001</strain>
    </source>
</reference>
<evidence type="ECO:0000256" key="4">
    <source>
        <dbReference type="ARBA" id="ARBA00022989"/>
    </source>
</evidence>
<comment type="caution">
    <text evidence="9">The sequence shown here is derived from an EMBL/GenBank/DDBJ whole genome shotgun (WGS) entry which is preliminary data.</text>
</comment>
<keyword evidence="2 8" id="KW-1003">Cell membrane</keyword>
<feature type="transmembrane region" description="Helical" evidence="8">
    <location>
        <begin position="160"/>
        <end position="180"/>
    </location>
</feature>